<dbReference type="EC" id="3.2.1.14" evidence="3"/>
<keyword evidence="17" id="KW-1185">Reference proteome</keyword>
<keyword evidence="8 13" id="KW-0472">Membrane</keyword>
<evidence type="ECO:0000256" key="4">
    <source>
        <dbReference type="ARBA" id="ARBA00022676"/>
    </source>
</evidence>
<evidence type="ECO:0000259" key="15">
    <source>
        <dbReference type="PROSITE" id="PS51762"/>
    </source>
</evidence>
<comment type="subcellular location">
    <subcellularLocation>
        <location evidence="2">Membrane</location>
    </subcellularLocation>
</comment>
<evidence type="ECO:0000256" key="6">
    <source>
        <dbReference type="ARBA" id="ARBA00022729"/>
    </source>
</evidence>
<gene>
    <name evidence="16" type="ORF">AK830_g7973</name>
</gene>
<proteinExistence type="inferred from homology"/>
<comment type="similarity">
    <text evidence="12">Belongs to the glycosyl hydrolase 16 family. CRH1 subfamily.</text>
</comment>
<dbReference type="EMBL" id="LKCW01000130">
    <property type="protein sequence ID" value="KPM38558.1"/>
    <property type="molecule type" value="Genomic_DNA"/>
</dbReference>
<keyword evidence="4" id="KW-0328">Glycosyltransferase</keyword>
<evidence type="ECO:0000256" key="3">
    <source>
        <dbReference type="ARBA" id="ARBA00012729"/>
    </source>
</evidence>
<dbReference type="PANTHER" id="PTHR10963:SF27">
    <property type="entry name" value="GLYCOSIDASE-RELATED"/>
    <property type="match status" value="1"/>
</dbReference>
<evidence type="ECO:0000256" key="9">
    <source>
        <dbReference type="ARBA" id="ARBA00023180"/>
    </source>
</evidence>
<dbReference type="InterPro" id="IPR013320">
    <property type="entry name" value="ConA-like_dom_sf"/>
</dbReference>
<keyword evidence="6 14" id="KW-0732">Signal</keyword>
<evidence type="ECO:0000256" key="7">
    <source>
        <dbReference type="ARBA" id="ARBA00022801"/>
    </source>
</evidence>
<evidence type="ECO:0000256" key="10">
    <source>
        <dbReference type="ARBA" id="ARBA00023295"/>
    </source>
</evidence>
<evidence type="ECO:0000256" key="5">
    <source>
        <dbReference type="ARBA" id="ARBA00022679"/>
    </source>
</evidence>
<keyword evidence="9" id="KW-0325">Glycoprotein</keyword>
<organism evidence="16 17">
    <name type="scientific">Neonectria ditissima</name>
    <dbReference type="NCBI Taxonomy" id="78410"/>
    <lineage>
        <taxon>Eukaryota</taxon>
        <taxon>Fungi</taxon>
        <taxon>Dikarya</taxon>
        <taxon>Ascomycota</taxon>
        <taxon>Pezizomycotina</taxon>
        <taxon>Sordariomycetes</taxon>
        <taxon>Hypocreomycetidae</taxon>
        <taxon>Hypocreales</taxon>
        <taxon>Nectriaceae</taxon>
        <taxon>Neonectria</taxon>
    </lineage>
</organism>
<dbReference type="PANTHER" id="PTHR10963">
    <property type="entry name" value="GLYCOSYL HYDROLASE-RELATED"/>
    <property type="match status" value="1"/>
</dbReference>
<dbReference type="SUPFAM" id="SSF49899">
    <property type="entry name" value="Concanavalin A-like lectins/glucanases"/>
    <property type="match status" value="1"/>
</dbReference>
<keyword evidence="5" id="KW-0808">Transferase</keyword>
<dbReference type="GO" id="GO:0031505">
    <property type="term" value="P:fungal-type cell wall organization"/>
    <property type="evidence" value="ECO:0007669"/>
    <property type="project" value="TreeGrafter"/>
</dbReference>
<evidence type="ECO:0000256" key="13">
    <source>
        <dbReference type="SAM" id="Phobius"/>
    </source>
</evidence>
<keyword evidence="10" id="KW-0326">Glycosidase</keyword>
<dbReference type="Pfam" id="PF00722">
    <property type="entry name" value="Glyco_hydro_16"/>
    <property type="match status" value="1"/>
</dbReference>
<reference evidence="16 17" key="1">
    <citation type="submission" date="2015-09" db="EMBL/GenBank/DDBJ databases">
        <title>Draft genome of a European isolate of the apple canker pathogen Neonectria ditissima.</title>
        <authorList>
            <person name="Gomez-Cortecero A."/>
            <person name="Harrison R.J."/>
            <person name="Armitage A.D."/>
        </authorList>
    </citation>
    <scope>NUCLEOTIDE SEQUENCE [LARGE SCALE GENOMIC DNA]</scope>
    <source>
        <strain evidence="16 17">R09/05</strain>
    </source>
</reference>
<dbReference type="CDD" id="cd02183">
    <property type="entry name" value="GH16_fungal_CRH1_transglycosylase"/>
    <property type="match status" value="1"/>
</dbReference>
<evidence type="ECO:0000256" key="1">
    <source>
        <dbReference type="ARBA" id="ARBA00000822"/>
    </source>
</evidence>
<dbReference type="GO" id="GO:0005975">
    <property type="term" value="P:carbohydrate metabolic process"/>
    <property type="evidence" value="ECO:0007669"/>
    <property type="project" value="InterPro"/>
</dbReference>
<accession>A0A0P7BCF8</accession>
<keyword evidence="13" id="KW-1133">Transmembrane helix</keyword>
<protein>
    <recommendedName>
        <fullName evidence="3">chitinase</fullName>
        <ecNumber evidence="3">3.2.1.14</ecNumber>
    </recommendedName>
</protein>
<dbReference type="OrthoDB" id="4781at2759"/>
<dbReference type="AlphaFoldDB" id="A0A0P7BCF8"/>
<evidence type="ECO:0000256" key="8">
    <source>
        <dbReference type="ARBA" id="ARBA00023136"/>
    </source>
</evidence>
<keyword evidence="11" id="KW-0961">Cell wall biogenesis/degradation</keyword>
<feature type="transmembrane region" description="Helical" evidence="13">
    <location>
        <begin position="298"/>
        <end position="318"/>
    </location>
</feature>
<feature type="chain" id="PRO_5006135645" description="chitinase" evidence="14">
    <location>
        <begin position="19"/>
        <end position="367"/>
    </location>
</feature>
<keyword evidence="13" id="KW-0812">Transmembrane</keyword>
<dbReference type="InterPro" id="IPR050546">
    <property type="entry name" value="Glycosyl_Hydrlase_16"/>
</dbReference>
<dbReference type="PROSITE" id="PS51762">
    <property type="entry name" value="GH16_2"/>
    <property type="match status" value="1"/>
</dbReference>
<dbReference type="InterPro" id="IPR000757">
    <property type="entry name" value="Beta-glucanase-like"/>
</dbReference>
<dbReference type="Gene3D" id="2.60.120.200">
    <property type="match status" value="1"/>
</dbReference>
<dbReference type="GO" id="GO:0016020">
    <property type="term" value="C:membrane"/>
    <property type="evidence" value="ECO:0007669"/>
    <property type="project" value="UniProtKB-SubCell"/>
</dbReference>
<feature type="domain" description="GH16" evidence="15">
    <location>
        <begin position="42"/>
        <end position="237"/>
    </location>
</feature>
<dbReference type="GO" id="GO:0016757">
    <property type="term" value="F:glycosyltransferase activity"/>
    <property type="evidence" value="ECO:0007669"/>
    <property type="project" value="UniProtKB-KW"/>
</dbReference>
<evidence type="ECO:0000313" key="16">
    <source>
        <dbReference type="EMBL" id="KPM38558.1"/>
    </source>
</evidence>
<comment type="caution">
    <text evidence="16">The sequence shown here is derived from an EMBL/GenBank/DDBJ whole genome shotgun (WGS) entry which is preliminary data.</text>
</comment>
<dbReference type="GO" id="GO:0009277">
    <property type="term" value="C:fungal-type cell wall"/>
    <property type="evidence" value="ECO:0007669"/>
    <property type="project" value="TreeGrafter"/>
</dbReference>
<feature type="signal peptide" evidence="14">
    <location>
        <begin position="1"/>
        <end position="18"/>
    </location>
</feature>
<evidence type="ECO:0000313" key="17">
    <source>
        <dbReference type="Proteomes" id="UP000050424"/>
    </source>
</evidence>
<sequence length="367" mass="40573">MISRYLLPAAALLGLVAAQTSSDCNPMNQTDCDPNPAFGTEHLWHFNSTPSSDLWETHVGYVPYDEEKGAILTVKDQGDSPTIRTTFYFFFGRTELWLKAAPGIGIVSSMMWLSDDLDEVDWELLGANNTHATTNYFGKGREDFTQGGHHYMKDGMQSDYHNYTTVWTKDKLQWYIDEELVRTLKPADANSTENYPQTPMRLSIGIWAGGDPTLPEGTREWAGGDTDYTKGPYNMYVKSVKVEDYSSGKEYVYGDKSGDWKSIEVVKGNSTAYEALHTVPKKTTSEKWKALPDGTKTAVYASGAGVLALGVGGLAFFFMKARRAGGAEAAAANEKAESERVELMRFKGGEDTANQGHEYSSGGWSRI</sequence>
<dbReference type="Proteomes" id="UP000050424">
    <property type="component" value="Unassembled WGS sequence"/>
</dbReference>
<evidence type="ECO:0000256" key="11">
    <source>
        <dbReference type="ARBA" id="ARBA00023316"/>
    </source>
</evidence>
<evidence type="ECO:0000256" key="2">
    <source>
        <dbReference type="ARBA" id="ARBA00004370"/>
    </source>
</evidence>
<keyword evidence="7" id="KW-0378">Hydrolase</keyword>
<name>A0A0P7BCF8_9HYPO</name>
<evidence type="ECO:0000256" key="12">
    <source>
        <dbReference type="ARBA" id="ARBA00038074"/>
    </source>
</evidence>
<dbReference type="GO" id="GO:0008843">
    <property type="term" value="F:endochitinase activity"/>
    <property type="evidence" value="ECO:0007669"/>
    <property type="project" value="UniProtKB-EC"/>
</dbReference>
<comment type="catalytic activity">
    <reaction evidence="1">
        <text>Random endo-hydrolysis of N-acetyl-beta-D-glucosaminide (1-&gt;4)-beta-linkages in chitin and chitodextrins.</text>
        <dbReference type="EC" id="3.2.1.14"/>
    </reaction>
</comment>
<dbReference type="STRING" id="78410.A0A0P7BCF8"/>
<evidence type="ECO:0000256" key="14">
    <source>
        <dbReference type="SAM" id="SignalP"/>
    </source>
</evidence>